<evidence type="ECO:0000259" key="1">
    <source>
        <dbReference type="PROSITE" id="PS50994"/>
    </source>
</evidence>
<dbReference type="FunFam" id="1.10.340.70:FF:000003">
    <property type="entry name" value="Protein CBG25708"/>
    <property type="match status" value="1"/>
</dbReference>
<dbReference type="EMBL" id="BMAT01002883">
    <property type="protein sequence ID" value="GFS16092.1"/>
    <property type="molecule type" value="Genomic_DNA"/>
</dbReference>
<evidence type="ECO:0000313" key="3">
    <source>
        <dbReference type="Proteomes" id="UP000762676"/>
    </source>
</evidence>
<dbReference type="Pfam" id="PF00665">
    <property type="entry name" value="rve"/>
    <property type="match status" value="1"/>
</dbReference>
<protein>
    <submittedName>
        <fullName evidence="2">Polyprotein</fullName>
    </submittedName>
</protein>
<evidence type="ECO:0000313" key="2">
    <source>
        <dbReference type="EMBL" id="GFS16092.1"/>
    </source>
</evidence>
<dbReference type="FunFam" id="3.30.420.10:FF:000063">
    <property type="entry name" value="Retrovirus-related Pol polyprotein from transposon 297-like Protein"/>
    <property type="match status" value="1"/>
</dbReference>
<keyword evidence="3" id="KW-1185">Reference proteome</keyword>
<dbReference type="PROSITE" id="PS50994">
    <property type="entry name" value="INTEGRASE"/>
    <property type="match status" value="1"/>
</dbReference>
<dbReference type="InterPro" id="IPR041588">
    <property type="entry name" value="Integrase_H2C2"/>
</dbReference>
<name>A0AAV4J545_9GAST</name>
<dbReference type="SUPFAM" id="SSF53098">
    <property type="entry name" value="Ribonuclease H-like"/>
    <property type="match status" value="1"/>
</dbReference>
<organism evidence="2 3">
    <name type="scientific">Elysia marginata</name>
    <dbReference type="NCBI Taxonomy" id="1093978"/>
    <lineage>
        <taxon>Eukaryota</taxon>
        <taxon>Metazoa</taxon>
        <taxon>Spiralia</taxon>
        <taxon>Lophotrochozoa</taxon>
        <taxon>Mollusca</taxon>
        <taxon>Gastropoda</taxon>
        <taxon>Heterobranchia</taxon>
        <taxon>Euthyneura</taxon>
        <taxon>Panpulmonata</taxon>
        <taxon>Sacoglossa</taxon>
        <taxon>Placobranchoidea</taxon>
        <taxon>Plakobranchidae</taxon>
        <taxon>Elysia</taxon>
    </lineage>
</organism>
<sequence length="358" mass="41019">MPQEVNDLFTVLDHSQVTSAQIAKATQDDLVLSKIYDLVKIGWSCEFSSNRDDHFQPYLTRKHKLGCDNHCLMWGSRIIIPNKLRSEVLDMWHEGHPGICRMKSLARSYVWWPQIDTDIELFVKDCYQCQKHQKTPPKVPLQPWSFPPEPWSRIHLDFAGPFMGSMFLVLVDPFSKWIDVKVMSNITADNTILQLRGIFANFGLPECIVSDNGPTFTSEKFQTFLKRNGVKHITSAPFSPATNGAAEKTVQTFKNAMRKMDNNGSIEERVLKFLTRYRVTPHTTTGLTPSELLLGRKIRTHLDLLFPSLYDSVTDNVTRQKANYDNNCKDRDIQVHDKVFVRNYSAHGDSWVPGVVMA</sequence>
<dbReference type="GO" id="GO:0015074">
    <property type="term" value="P:DNA integration"/>
    <property type="evidence" value="ECO:0007669"/>
    <property type="project" value="InterPro"/>
</dbReference>
<gene>
    <name evidence="2" type="ORF">ElyMa_001464100</name>
</gene>
<dbReference type="Gene3D" id="1.10.340.70">
    <property type="match status" value="1"/>
</dbReference>
<proteinExistence type="predicted"/>
<dbReference type="InterPro" id="IPR036397">
    <property type="entry name" value="RNaseH_sf"/>
</dbReference>
<accession>A0AAV4J545</accession>
<dbReference type="InterPro" id="IPR050951">
    <property type="entry name" value="Retrovirus_Pol_polyprotein"/>
</dbReference>
<dbReference type="Pfam" id="PF17921">
    <property type="entry name" value="Integrase_H2C2"/>
    <property type="match status" value="1"/>
</dbReference>
<comment type="caution">
    <text evidence="2">The sequence shown here is derived from an EMBL/GenBank/DDBJ whole genome shotgun (WGS) entry which is preliminary data.</text>
</comment>
<dbReference type="PANTHER" id="PTHR37984">
    <property type="entry name" value="PROTEIN CBG26694"/>
    <property type="match status" value="1"/>
</dbReference>
<feature type="domain" description="Integrase catalytic" evidence="1">
    <location>
        <begin position="146"/>
        <end position="297"/>
    </location>
</feature>
<dbReference type="AlphaFoldDB" id="A0AAV4J545"/>
<dbReference type="InterPro" id="IPR012337">
    <property type="entry name" value="RNaseH-like_sf"/>
</dbReference>
<dbReference type="InterPro" id="IPR001584">
    <property type="entry name" value="Integrase_cat-core"/>
</dbReference>
<dbReference type="Gene3D" id="3.30.420.10">
    <property type="entry name" value="Ribonuclease H-like superfamily/Ribonuclease H"/>
    <property type="match status" value="1"/>
</dbReference>
<dbReference type="PANTHER" id="PTHR37984:SF5">
    <property type="entry name" value="PROTEIN NYNRIN-LIKE"/>
    <property type="match status" value="1"/>
</dbReference>
<reference evidence="2 3" key="1">
    <citation type="journal article" date="2021" name="Elife">
        <title>Chloroplast acquisition without the gene transfer in kleptoplastic sea slugs, Plakobranchus ocellatus.</title>
        <authorList>
            <person name="Maeda T."/>
            <person name="Takahashi S."/>
            <person name="Yoshida T."/>
            <person name="Shimamura S."/>
            <person name="Takaki Y."/>
            <person name="Nagai Y."/>
            <person name="Toyoda A."/>
            <person name="Suzuki Y."/>
            <person name="Arimoto A."/>
            <person name="Ishii H."/>
            <person name="Satoh N."/>
            <person name="Nishiyama T."/>
            <person name="Hasebe M."/>
            <person name="Maruyama T."/>
            <person name="Minagawa J."/>
            <person name="Obokata J."/>
            <person name="Shigenobu S."/>
        </authorList>
    </citation>
    <scope>NUCLEOTIDE SEQUENCE [LARGE SCALE GENOMIC DNA]</scope>
</reference>
<dbReference type="GO" id="GO:0003676">
    <property type="term" value="F:nucleic acid binding"/>
    <property type="evidence" value="ECO:0007669"/>
    <property type="project" value="InterPro"/>
</dbReference>
<dbReference type="Proteomes" id="UP000762676">
    <property type="component" value="Unassembled WGS sequence"/>
</dbReference>